<dbReference type="Proteomes" id="UP000553776">
    <property type="component" value="Unassembled WGS sequence"/>
</dbReference>
<proteinExistence type="predicted"/>
<evidence type="ECO:0000313" key="2">
    <source>
        <dbReference type="Proteomes" id="UP000553776"/>
    </source>
</evidence>
<name>A0A841U3Z1_9BACL</name>
<dbReference type="RefSeq" id="WP_185136784.1">
    <property type="nucleotide sequence ID" value="NZ_JACJVR010000059.1"/>
</dbReference>
<dbReference type="Pfam" id="PF13027">
    <property type="entry name" value="DUF3888"/>
    <property type="match status" value="1"/>
</dbReference>
<sequence>MNLDNFALKGLPYSSNADTVSDTEKRGRGHEAVVNPALSLFISMALISPFSLSGNAERTCERPLQAEDSRELQVHDMLMLFLSPAIDKAVEQYYLQNLKYKPLVYPYEIRIVHVERINGFRGFMFSVTLEVSPVVGPHLSVGKDLITFYVSVGPKLQLIRYRHLEDHKLPPNYEHLLRRKG</sequence>
<accession>A0A841U3Z1</accession>
<organism evidence="1 2">
    <name type="scientific">Cohnella xylanilytica</name>
    <dbReference type="NCBI Taxonomy" id="557555"/>
    <lineage>
        <taxon>Bacteria</taxon>
        <taxon>Bacillati</taxon>
        <taxon>Bacillota</taxon>
        <taxon>Bacilli</taxon>
        <taxon>Bacillales</taxon>
        <taxon>Paenibacillaceae</taxon>
        <taxon>Cohnella</taxon>
    </lineage>
</organism>
<comment type="caution">
    <text evidence="1">The sequence shown here is derived from an EMBL/GenBank/DDBJ whole genome shotgun (WGS) entry which is preliminary data.</text>
</comment>
<keyword evidence="2" id="KW-1185">Reference proteome</keyword>
<protein>
    <submittedName>
        <fullName evidence="1">DUF3888 domain-containing protein</fullName>
    </submittedName>
</protein>
<gene>
    <name evidence="1" type="ORF">H7B90_15435</name>
</gene>
<reference evidence="1 2" key="1">
    <citation type="submission" date="2020-08" db="EMBL/GenBank/DDBJ databases">
        <title>Cohnella phylogeny.</title>
        <authorList>
            <person name="Dunlap C."/>
        </authorList>
    </citation>
    <scope>NUCLEOTIDE SEQUENCE [LARGE SCALE GENOMIC DNA]</scope>
    <source>
        <strain evidence="1 2">DSM 25239</strain>
    </source>
</reference>
<dbReference type="EMBL" id="JACJVR010000059">
    <property type="protein sequence ID" value="MBB6692801.1"/>
    <property type="molecule type" value="Genomic_DNA"/>
</dbReference>
<evidence type="ECO:0000313" key="1">
    <source>
        <dbReference type="EMBL" id="MBB6692801.1"/>
    </source>
</evidence>
<dbReference type="AlphaFoldDB" id="A0A841U3Z1"/>
<dbReference type="InterPro" id="IPR024984">
    <property type="entry name" value="DUF3888"/>
</dbReference>